<dbReference type="InterPro" id="IPR029063">
    <property type="entry name" value="SAM-dependent_MTases_sf"/>
</dbReference>
<keyword evidence="2" id="KW-0489">Methyltransferase</keyword>
<dbReference type="GO" id="GO:0008168">
    <property type="term" value="F:methyltransferase activity"/>
    <property type="evidence" value="ECO:0007669"/>
    <property type="project" value="UniProtKB-KW"/>
</dbReference>
<protein>
    <submittedName>
        <fullName evidence="2">Methyltransferase domain-containing protein</fullName>
    </submittedName>
</protein>
<keyword evidence="2" id="KW-0808">Transferase</keyword>
<dbReference type="CDD" id="cd02440">
    <property type="entry name" value="AdoMet_MTases"/>
    <property type="match status" value="1"/>
</dbReference>
<accession>A0ABS7BXU2</accession>
<dbReference type="RefSeq" id="WP_210041325.1">
    <property type="nucleotide sequence ID" value="NZ_JBHLVU010000073.1"/>
</dbReference>
<dbReference type="GO" id="GO:0032259">
    <property type="term" value="P:methylation"/>
    <property type="evidence" value="ECO:0007669"/>
    <property type="project" value="UniProtKB-KW"/>
</dbReference>
<dbReference type="SUPFAM" id="SSF53335">
    <property type="entry name" value="S-adenosyl-L-methionine-dependent methyltransferases"/>
    <property type="match status" value="1"/>
</dbReference>
<gene>
    <name evidence="2" type="ORF">K0U00_05440</name>
</gene>
<organism evidence="2 3">
    <name type="scientific">Paenibacillus sepulcri</name>
    <dbReference type="NCBI Taxonomy" id="359917"/>
    <lineage>
        <taxon>Bacteria</taxon>
        <taxon>Bacillati</taxon>
        <taxon>Bacillota</taxon>
        <taxon>Bacilli</taxon>
        <taxon>Bacillales</taxon>
        <taxon>Paenibacillaceae</taxon>
        <taxon>Paenibacillus</taxon>
    </lineage>
</organism>
<comment type="caution">
    <text evidence="2">The sequence shown here is derived from an EMBL/GenBank/DDBJ whole genome shotgun (WGS) entry which is preliminary data.</text>
</comment>
<dbReference type="InterPro" id="IPR041698">
    <property type="entry name" value="Methyltransf_25"/>
</dbReference>
<evidence type="ECO:0000313" key="3">
    <source>
        <dbReference type="Proteomes" id="UP001519887"/>
    </source>
</evidence>
<evidence type="ECO:0000259" key="1">
    <source>
        <dbReference type="Pfam" id="PF13649"/>
    </source>
</evidence>
<name>A0ABS7BXU2_9BACL</name>
<evidence type="ECO:0000313" key="2">
    <source>
        <dbReference type="EMBL" id="MBW7453479.1"/>
    </source>
</evidence>
<keyword evidence="3" id="KW-1185">Reference proteome</keyword>
<dbReference type="Gene3D" id="3.40.50.150">
    <property type="entry name" value="Vaccinia Virus protein VP39"/>
    <property type="match status" value="1"/>
</dbReference>
<sequence length="214" mass="24819">MKNSEKERNWQNWDKSDNAKIIDNYWLATEMEKNWRKTVVQHIQEILDSPSKITEIGCGTGLIANELMTTGVVNKNQYQGGDISENMLEIARSRLPDISFYKWDIFNLALANKSQPNLICIHVLQHLPEIITPIKELVRVARDRLYIACWFSDTNETEIRFNNLEEGFYNNIYSLPDFLNHVHSAASIHNRKISDINVQMFDSPICAVTITFKD</sequence>
<feature type="domain" description="Methyltransferase" evidence="1">
    <location>
        <begin position="53"/>
        <end position="142"/>
    </location>
</feature>
<reference evidence="2 3" key="1">
    <citation type="submission" date="2021-07" db="EMBL/GenBank/DDBJ databases">
        <title>Paenibacillus radiodurans sp. nov., isolated from the southeastern edge of Tengger Desert.</title>
        <authorList>
            <person name="Zhang G."/>
        </authorList>
    </citation>
    <scope>NUCLEOTIDE SEQUENCE [LARGE SCALE GENOMIC DNA]</scope>
    <source>
        <strain evidence="2 3">CCM 7311</strain>
    </source>
</reference>
<dbReference type="Pfam" id="PF13649">
    <property type="entry name" value="Methyltransf_25"/>
    <property type="match status" value="1"/>
</dbReference>
<dbReference type="Proteomes" id="UP001519887">
    <property type="component" value="Unassembled WGS sequence"/>
</dbReference>
<dbReference type="EMBL" id="JAHZIK010000078">
    <property type="protein sequence ID" value="MBW7453479.1"/>
    <property type="molecule type" value="Genomic_DNA"/>
</dbReference>
<proteinExistence type="predicted"/>